<organism evidence="2 3">
    <name type="scientific">Elasticomyces elasticus</name>
    <dbReference type="NCBI Taxonomy" id="574655"/>
    <lineage>
        <taxon>Eukaryota</taxon>
        <taxon>Fungi</taxon>
        <taxon>Dikarya</taxon>
        <taxon>Ascomycota</taxon>
        <taxon>Pezizomycotina</taxon>
        <taxon>Dothideomycetes</taxon>
        <taxon>Dothideomycetidae</taxon>
        <taxon>Mycosphaerellales</taxon>
        <taxon>Teratosphaeriaceae</taxon>
        <taxon>Elasticomyces</taxon>
    </lineage>
</organism>
<gene>
    <name evidence="2" type="ORF">LTR97_001501</name>
</gene>
<evidence type="ECO:0000313" key="2">
    <source>
        <dbReference type="EMBL" id="KAK5706512.1"/>
    </source>
</evidence>
<dbReference type="AlphaFoldDB" id="A0AAN7WHM1"/>
<protein>
    <submittedName>
        <fullName evidence="2">Uncharacterized protein</fullName>
    </submittedName>
</protein>
<name>A0AAN7WHM1_9PEZI</name>
<evidence type="ECO:0000313" key="3">
    <source>
        <dbReference type="Proteomes" id="UP001310594"/>
    </source>
</evidence>
<comment type="caution">
    <text evidence="2">The sequence shown here is derived from an EMBL/GenBank/DDBJ whole genome shotgun (WGS) entry which is preliminary data.</text>
</comment>
<proteinExistence type="predicted"/>
<feature type="region of interest" description="Disordered" evidence="1">
    <location>
        <begin position="1"/>
        <end position="83"/>
    </location>
</feature>
<sequence length="385" mass="42769">MKAERGNGAPFWTKATPNRDPYDGLFYPSLGQRSPTPSPEREPEEDIIARKQSVSSIRIAKNRRAEDEKEKKEKKEKKNEAKEALKLEESNRAALEKTAKAATAHLLPAPISVGAPTVPVMSPGTKLGIKKEIEPTHSIADAFRDRKISYGVLQAGVKELLRAEKVAAMTRAPNSPSFSDTVLPTLAEVKAAMPAGGIYVIDLANLFAPCWYGMETEFTELMEQAGTFDVPSQMFIPARRGVQPFQTLEEIRTAIPANGIRRRELMHIFEGRIRGRWKEFYYLVSCASVRKSGWLFAGWLFAKPFSVVVWTDPVAKACAQKSTTTAWSNQALSLSEELPRLLWPAEVHQTTELGGRDPSSPSDIVEPTALVRRGSNMNVTTREKM</sequence>
<reference evidence="2" key="1">
    <citation type="submission" date="2023-08" db="EMBL/GenBank/DDBJ databases">
        <title>Black Yeasts Isolated from many extreme environments.</title>
        <authorList>
            <person name="Coleine C."/>
            <person name="Stajich J.E."/>
            <person name="Selbmann L."/>
        </authorList>
    </citation>
    <scope>NUCLEOTIDE SEQUENCE</scope>
    <source>
        <strain evidence="2">CCFEE 5810</strain>
    </source>
</reference>
<evidence type="ECO:0000256" key="1">
    <source>
        <dbReference type="SAM" id="MobiDB-lite"/>
    </source>
</evidence>
<dbReference type="EMBL" id="JAVRQU010000002">
    <property type="protein sequence ID" value="KAK5706512.1"/>
    <property type="molecule type" value="Genomic_DNA"/>
</dbReference>
<accession>A0AAN7WHM1</accession>
<feature type="compositionally biased region" description="Basic and acidic residues" evidence="1">
    <location>
        <begin position="63"/>
        <end position="83"/>
    </location>
</feature>
<dbReference type="Proteomes" id="UP001310594">
    <property type="component" value="Unassembled WGS sequence"/>
</dbReference>